<evidence type="ECO:0000256" key="14">
    <source>
        <dbReference type="ARBA" id="ARBA00023155"/>
    </source>
</evidence>
<dbReference type="PROSITE" id="PS50157">
    <property type="entry name" value="ZINC_FINGER_C2H2_2"/>
    <property type="match status" value="1"/>
</dbReference>
<dbReference type="GO" id="GO:0005634">
    <property type="term" value="C:nucleus"/>
    <property type="evidence" value="ECO:0007669"/>
    <property type="project" value="UniProtKB-SubCell"/>
</dbReference>
<feature type="domain" description="Homeobox" evidence="22">
    <location>
        <begin position="723"/>
        <end position="783"/>
    </location>
</feature>
<feature type="compositionally biased region" description="Basic residues" evidence="21">
    <location>
        <begin position="806"/>
        <end position="826"/>
    </location>
</feature>
<evidence type="ECO:0000313" key="24">
    <source>
        <dbReference type="Ensembl" id="ENSCVAP00000025622.1"/>
    </source>
</evidence>
<evidence type="ECO:0000256" key="18">
    <source>
        <dbReference type="PROSITE-ProRule" id="PRU00042"/>
    </source>
</evidence>
<feature type="compositionally biased region" description="Acidic residues" evidence="21">
    <location>
        <begin position="19"/>
        <end position="38"/>
    </location>
</feature>
<feature type="DNA-binding region" description="Homeobox" evidence="19">
    <location>
        <begin position="323"/>
        <end position="365"/>
    </location>
</feature>
<keyword evidence="25" id="KW-1185">Reference proteome</keyword>
<feature type="domain" description="Homeobox" evidence="22">
    <location>
        <begin position="321"/>
        <end position="364"/>
    </location>
</feature>
<keyword evidence="12" id="KW-0805">Transcription regulation</keyword>
<evidence type="ECO:0000256" key="13">
    <source>
        <dbReference type="ARBA" id="ARBA00023125"/>
    </source>
</evidence>
<evidence type="ECO:0000256" key="6">
    <source>
        <dbReference type="ARBA" id="ARBA00022723"/>
    </source>
</evidence>
<dbReference type="KEGG" id="cvg:107101874"/>
<comment type="similarity">
    <text evidence="2">Belongs to the ZHX family.</text>
</comment>
<feature type="compositionally biased region" description="Low complexity" evidence="21">
    <location>
        <begin position="458"/>
        <end position="478"/>
    </location>
</feature>
<dbReference type="Ensembl" id="ENSCVAT00000001206.1">
    <property type="protein sequence ID" value="ENSCVAP00000025622.1"/>
    <property type="gene ID" value="ENSCVAG00000010524.1"/>
</dbReference>
<dbReference type="RefSeq" id="XP_015256438.1">
    <property type="nucleotide sequence ID" value="XM_015400952.1"/>
</dbReference>
<dbReference type="GO" id="GO:0030154">
    <property type="term" value="P:cell differentiation"/>
    <property type="evidence" value="ECO:0007669"/>
    <property type="project" value="UniProtKB-KW"/>
</dbReference>
<evidence type="ECO:0000256" key="1">
    <source>
        <dbReference type="ARBA" id="ARBA00004123"/>
    </source>
</evidence>
<dbReference type="OMA" id="IMRIRSR"/>
<dbReference type="Pfam" id="PF00046">
    <property type="entry name" value="Homeodomain"/>
    <property type="match status" value="4"/>
</dbReference>
<keyword evidence="11" id="KW-0832">Ubl conjugation</keyword>
<dbReference type="Gene3D" id="3.30.160.60">
    <property type="entry name" value="Classic Zinc Finger"/>
    <property type="match status" value="1"/>
</dbReference>
<feature type="domain" description="C2H2-type" evidence="23">
    <location>
        <begin position="111"/>
        <end position="139"/>
    </location>
</feature>
<dbReference type="GO" id="GO:0008270">
    <property type="term" value="F:zinc ion binding"/>
    <property type="evidence" value="ECO:0007669"/>
    <property type="project" value="UniProtKB-KW"/>
</dbReference>
<dbReference type="GO" id="GO:0000981">
    <property type="term" value="F:DNA-binding transcription factor activity, RNA polymerase II-specific"/>
    <property type="evidence" value="ECO:0007669"/>
    <property type="project" value="TreeGrafter"/>
</dbReference>
<name>A0A3Q2E0J1_CYPVA</name>
<organism evidence="24 25">
    <name type="scientific">Cyprinodon variegatus</name>
    <name type="common">Sheepshead minnow</name>
    <dbReference type="NCBI Taxonomy" id="28743"/>
    <lineage>
        <taxon>Eukaryota</taxon>
        <taxon>Metazoa</taxon>
        <taxon>Chordata</taxon>
        <taxon>Craniata</taxon>
        <taxon>Vertebrata</taxon>
        <taxon>Euteleostomi</taxon>
        <taxon>Actinopterygii</taxon>
        <taxon>Neopterygii</taxon>
        <taxon>Teleostei</taxon>
        <taxon>Neoteleostei</taxon>
        <taxon>Acanthomorphata</taxon>
        <taxon>Ovalentaria</taxon>
        <taxon>Atherinomorphae</taxon>
        <taxon>Cyprinodontiformes</taxon>
        <taxon>Cyprinodontidae</taxon>
        <taxon>Cyprinodon</taxon>
    </lineage>
</organism>
<evidence type="ECO:0000256" key="8">
    <source>
        <dbReference type="ARBA" id="ARBA00022771"/>
    </source>
</evidence>
<evidence type="ECO:0000256" key="10">
    <source>
        <dbReference type="ARBA" id="ARBA00022833"/>
    </source>
</evidence>
<feature type="compositionally biased region" description="Low complexity" evidence="21">
    <location>
        <begin position="605"/>
        <end position="622"/>
    </location>
</feature>
<keyword evidence="14 19" id="KW-0371">Homeobox</keyword>
<evidence type="ECO:0000256" key="19">
    <source>
        <dbReference type="PROSITE-ProRule" id="PRU00108"/>
    </source>
</evidence>
<keyword evidence="5" id="KW-0597">Phosphoprotein</keyword>
<dbReference type="PANTHER" id="PTHR15467:SF4">
    <property type="entry name" value="ZINC FINGERS AND HOMEOBOXES PROTEIN 1"/>
    <property type="match status" value="1"/>
</dbReference>
<evidence type="ECO:0000259" key="23">
    <source>
        <dbReference type="PROSITE" id="PS50157"/>
    </source>
</evidence>
<feature type="region of interest" description="Disordered" evidence="21">
    <location>
        <begin position="599"/>
        <end position="624"/>
    </location>
</feature>
<protein>
    <recommendedName>
        <fullName evidence="17">Zinc fingers and homeoboxes protein 1</fullName>
    </recommendedName>
</protein>
<feature type="compositionally biased region" description="Basic and acidic residues" evidence="21">
    <location>
        <begin position="918"/>
        <end position="940"/>
    </location>
</feature>
<feature type="region of interest" description="Disordered" evidence="21">
    <location>
        <begin position="1"/>
        <end position="62"/>
    </location>
</feature>
<dbReference type="Pfam" id="PF11569">
    <property type="entry name" value="Homez"/>
    <property type="match status" value="1"/>
</dbReference>
<dbReference type="GO" id="GO:0003677">
    <property type="term" value="F:DNA binding"/>
    <property type="evidence" value="ECO:0007669"/>
    <property type="project" value="UniProtKB-UniRule"/>
</dbReference>
<dbReference type="GeneID" id="107101874"/>
<keyword evidence="15" id="KW-0804">Transcription</keyword>
<evidence type="ECO:0000259" key="22">
    <source>
        <dbReference type="PROSITE" id="PS50071"/>
    </source>
</evidence>
<dbReference type="PROSITE" id="PS50071">
    <property type="entry name" value="HOMEOBOX_2"/>
    <property type="match status" value="4"/>
</dbReference>
<dbReference type="STRING" id="28743.ENSCVAP00000025622"/>
<proteinExistence type="inferred from homology"/>
<reference evidence="24" key="2">
    <citation type="submission" date="2025-09" db="UniProtKB">
        <authorList>
            <consortium name="Ensembl"/>
        </authorList>
    </citation>
    <scope>IDENTIFICATION</scope>
</reference>
<evidence type="ECO:0000256" key="2">
    <source>
        <dbReference type="ARBA" id="ARBA00007440"/>
    </source>
</evidence>
<evidence type="ECO:0000256" key="21">
    <source>
        <dbReference type="SAM" id="MobiDB-lite"/>
    </source>
</evidence>
<keyword evidence="10" id="KW-0862">Zinc</keyword>
<feature type="region of interest" description="Disordered" evidence="21">
    <location>
        <begin position="887"/>
        <end position="974"/>
    </location>
</feature>
<dbReference type="InterPro" id="IPR009057">
    <property type="entry name" value="Homeodomain-like_sf"/>
</dbReference>
<dbReference type="PANTHER" id="PTHR15467">
    <property type="entry name" value="ZINC-FINGERS AND HOMEOBOXES RELATED"/>
    <property type="match status" value="1"/>
</dbReference>
<keyword evidence="13 19" id="KW-0238">DNA-binding</keyword>
<evidence type="ECO:0000313" key="25">
    <source>
        <dbReference type="Proteomes" id="UP000265020"/>
    </source>
</evidence>
<feature type="region of interest" description="Disordered" evidence="21">
    <location>
        <begin position="447"/>
        <end position="484"/>
    </location>
</feature>
<dbReference type="OrthoDB" id="6159439at2759"/>
<feature type="compositionally biased region" description="Polar residues" evidence="21">
    <location>
        <begin position="964"/>
        <end position="974"/>
    </location>
</feature>
<comment type="subcellular location">
    <subcellularLocation>
        <location evidence="1 19 20">Nucleus</location>
    </subcellularLocation>
</comment>
<dbReference type="FunFam" id="3.30.160.60:FF:000296">
    <property type="entry name" value="Zinc fingers and homeoboxes protein 1"/>
    <property type="match status" value="1"/>
</dbReference>
<dbReference type="InterPro" id="IPR024578">
    <property type="entry name" value="Homez_homeobox_dom"/>
</dbReference>
<dbReference type="SMART" id="SM00355">
    <property type="entry name" value="ZnF_C2H2"/>
    <property type="match status" value="2"/>
</dbReference>
<keyword evidence="4" id="KW-1017">Isopeptide bond</keyword>
<dbReference type="Gene3D" id="1.10.10.60">
    <property type="entry name" value="Homeodomain-like"/>
    <property type="match status" value="5"/>
</dbReference>
<dbReference type="CTD" id="11244"/>
<dbReference type="InterPro" id="IPR001356">
    <property type="entry name" value="HD"/>
</dbReference>
<dbReference type="CDD" id="cd00086">
    <property type="entry name" value="homeodomain"/>
    <property type="match status" value="5"/>
</dbReference>
<dbReference type="SUPFAM" id="SSF57667">
    <property type="entry name" value="beta-beta-alpha zinc fingers"/>
    <property type="match status" value="2"/>
</dbReference>
<dbReference type="AlphaFoldDB" id="A0A3Q2E0J1"/>
<dbReference type="FunFam" id="1.10.10.60:FF:000235">
    <property type="entry name" value="Zinc fingers and homeoboxes protein 1"/>
    <property type="match status" value="1"/>
</dbReference>
<keyword evidence="16 19" id="KW-0539">Nucleus</keyword>
<evidence type="ECO:0000256" key="15">
    <source>
        <dbReference type="ARBA" id="ARBA00023163"/>
    </source>
</evidence>
<sequence>MSSRRKSTTPCMVPTQEALDSDQEVEDVMDITDPEDSNEGAALYSEVPSLSEDPAEDADVRPDAVPDPYLDLNTAEGGYECKYCSFQTSELNLFTMHVDTEHPDVVLNASYVCVECDYHTKSYDTLQAHNARLHPGEDNFTRTMVKRNNETIFQQTVNDLTFDGSFVKVEEDEAEVTSRKAIPLSKTPIMRIKSRPEPKKFAAAQKLPMDVIKVESDDEYDENQEPPTLSPAPTALAASTPRLIPVSTPLQVQAVPQGIMVNSSNMLQIKGGSSGGSVLPPGTLAQVLSALQTQQSPQTQLLIPISSIPTYNSAMDNNVLLVSAYNRFPYPSVSEIIGLSAQTKFSEEQIKVWFSAQRLKHGVSWTPEEVEEARRKKFNGTVQTVPQTITVIPANIGASTNGLQSIFQTCQIVGQPGLVLTQVAGSGSTVPVASPITLTVAGVPGNQPKAAEASAPESNADVSASSASTSLSLDAGATKPKKSKEQLAELKASYSRRQFATEEEISRLMEVTKLSKRAIKKWFSDTRYNQRNSRDHHSLLLSETSSSRAALSGAGRAARSSSNSFTENINSETLSDLSTTTVGTPTTATMTTTTIVIDSSDDASDSSPTTANAPSSSVSASDPRVKFRRAFPDFTPQRFKEKTTEQLQILEASFQKSDMPSDEELSRLRSETKLTRREVDAWFTERRKTPSAALLRDSDTEMEEKVKPTTTPAVSQEGQTTTPPAGRKILKKTPEQLHVLKKAFVRTQWPTSEEYDQMAEETGLPRTYIVNWFGDTRYACKNSNLKWYYLYQSGKVDEALNGAGKGQKKSRKRSRGWSRRTRRPSPCKRSPQGGAGLIKVKSGKTFLKDYYLKHRALSEKDLDDLVTKSKMSYEQVRDWFSDTARRVEEGKEPFSDEDGEEEDEEEEEEEEEEVATTECRDSEGEMEAKEQGEASSKDEEVKDETEDPSEEEEKGVQEDPEGVGQSQPQTEEQT</sequence>
<feature type="region of interest" description="Disordered" evidence="21">
    <location>
        <begin position="800"/>
        <end position="835"/>
    </location>
</feature>
<evidence type="ECO:0000256" key="4">
    <source>
        <dbReference type="ARBA" id="ARBA00022499"/>
    </source>
</evidence>
<evidence type="ECO:0000256" key="20">
    <source>
        <dbReference type="RuleBase" id="RU000682"/>
    </source>
</evidence>
<dbReference type="SMART" id="SM00389">
    <property type="entry name" value="HOX"/>
    <property type="match status" value="5"/>
</dbReference>
<keyword evidence="9" id="KW-0221">Differentiation</keyword>
<dbReference type="Proteomes" id="UP000265020">
    <property type="component" value="Unassembled WGS sequence"/>
</dbReference>
<keyword evidence="8 18" id="KW-0863">Zinc-finger</keyword>
<feature type="domain" description="Homeobox" evidence="22">
    <location>
        <begin position="483"/>
        <end position="533"/>
    </location>
</feature>
<evidence type="ECO:0000256" key="9">
    <source>
        <dbReference type="ARBA" id="ARBA00022782"/>
    </source>
</evidence>
<feature type="DNA-binding region" description="Homeobox" evidence="19">
    <location>
        <begin position="725"/>
        <end position="784"/>
    </location>
</feature>
<dbReference type="Pfam" id="PF18387">
    <property type="entry name" value="zf_C2H2_ZHX"/>
    <property type="match status" value="1"/>
</dbReference>
<keyword evidence="6" id="KW-0479">Metal-binding</keyword>
<feature type="DNA-binding region" description="Homeobox" evidence="19">
    <location>
        <begin position="645"/>
        <end position="694"/>
    </location>
</feature>
<feature type="region of interest" description="Disordered" evidence="21">
    <location>
        <begin position="699"/>
        <end position="727"/>
    </location>
</feature>
<dbReference type="InterPro" id="IPR013087">
    <property type="entry name" value="Znf_C2H2_type"/>
</dbReference>
<evidence type="ECO:0000256" key="11">
    <source>
        <dbReference type="ARBA" id="ARBA00022843"/>
    </source>
</evidence>
<reference evidence="24" key="1">
    <citation type="submission" date="2025-08" db="UniProtKB">
        <authorList>
            <consortium name="Ensembl"/>
        </authorList>
    </citation>
    <scope>IDENTIFICATION</scope>
</reference>
<dbReference type="InterPro" id="IPR041057">
    <property type="entry name" value="ZHX_Znf_C2H2"/>
</dbReference>
<dbReference type="InterPro" id="IPR036236">
    <property type="entry name" value="Znf_C2H2_sf"/>
</dbReference>
<dbReference type="FunFam" id="1.10.10.60:FF:000062">
    <property type="entry name" value="zinc fingers and homeoboxes protein 3"/>
    <property type="match status" value="1"/>
</dbReference>
<accession>A0A3Q2E0J1</accession>
<evidence type="ECO:0000256" key="3">
    <source>
        <dbReference type="ARBA" id="ARBA00022491"/>
    </source>
</evidence>
<feature type="domain" description="Homeobox" evidence="22">
    <location>
        <begin position="643"/>
        <end position="693"/>
    </location>
</feature>
<feature type="DNA-binding region" description="Homeobox" evidence="19">
    <location>
        <begin position="485"/>
        <end position="534"/>
    </location>
</feature>
<evidence type="ECO:0000256" key="16">
    <source>
        <dbReference type="ARBA" id="ARBA00023242"/>
    </source>
</evidence>
<evidence type="ECO:0000256" key="17">
    <source>
        <dbReference type="ARBA" id="ARBA00040117"/>
    </source>
</evidence>
<evidence type="ECO:0000256" key="12">
    <source>
        <dbReference type="ARBA" id="ARBA00023015"/>
    </source>
</evidence>
<feature type="compositionally biased region" description="Acidic residues" evidence="21">
    <location>
        <begin position="941"/>
        <end position="961"/>
    </location>
</feature>
<dbReference type="SUPFAM" id="SSF46689">
    <property type="entry name" value="Homeodomain-like"/>
    <property type="match status" value="5"/>
</dbReference>
<evidence type="ECO:0000256" key="7">
    <source>
        <dbReference type="ARBA" id="ARBA00022737"/>
    </source>
</evidence>
<feature type="compositionally biased region" description="Polar residues" evidence="21">
    <location>
        <begin position="708"/>
        <end position="723"/>
    </location>
</feature>
<keyword evidence="7" id="KW-0677">Repeat</keyword>
<dbReference type="GeneTree" id="ENSGT00950000182893"/>
<evidence type="ECO:0000256" key="5">
    <source>
        <dbReference type="ARBA" id="ARBA00022553"/>
    </source>
</evidence>
<feature type="compositionally biased region" description="Acidic residues" evidence="21">
    <location>
        <begin position="895"/>
        <end position="915"/>
    </location>
</feature>
<keyword evidence="3" id="KW-0678">Repressor</keyword>